<sequence>RERSTRSPQRTTTQAIPPITDHGVSCQQTTCISQHRLRRTASCAPKRSGTKNALKIQSIKLGDLDCSVRRCPITTISNSRYLQTNTQRRMLLGRTVSLSHRSSQTTFINDDSNTTTTISNADDFNFRAETHPTAPNTFRPRVILTTPISE</sequence>
<dbReference type="EMBL" id="JAVLET010000005">
    <property type="protein sequence ID" value="KAL0469866.1"/>
    <property type="molecule type" value="Genomic_DNA"/>
</dbReference>
<dbReference type="Proteomes" id="UP001451303">
    <property type="component" value="Unassembled WGS sequence"/>
</dbReference>
<accession>A0ABR3DDM1</accession>
<feature type="compositionally biased region" description="Low complexity" evidence="1">
    <location>
        <begin position="1"/>
        <end position="14"/>
    </location>
</feature>
<organism evidence="2 3">
    <name type="scientific">Neurospora intermedia</name>
    <dbReference type="NCBI Taxonomy" id="5142"/>
    <lineage>
        <taxon>Eukaryota</taxon>
        <taxon>Fungi</taxon>
        <taxon>Dikarya</taxon>
        <taxon>Ascomycota</taxon>
        <taxon>Pezizomycotina</taxon>
        <taxon>Sordariomycetes</taxon>
        <taxon>Sordariomycetidae</taxon>
        <taxon>Sordariales</taxon>
        <taxon>Sordariaceae</taxon>
        <taxon>Neurospora</taxon>
    </lineage>
</organism>
<name>A0ABR3DDM1_NEUIN</name>
<evidence type="ECO:0000313" key="2">
    <source>
        <dbReference type="EMBL" id="KAL0469866.1"/>
    </source>
</evidence>
<reference evidence="2 3" key="1">
    <citation type="submission" date="2023-09" db="EMBL/GenBank/DDBJ databases">
        <title>Multi-omics analysis of a traditional fermented food reveals byproduct-associated fungal strains for waste-to-food upcycling.</title>
        <authorList>
            <consortium name="Lawrence Berkeley National Laboratory"/>
            <person name="Rekdal V.M."/>
            <person name="Villalobos-Escobedo J.M."/>
            <person name="Rodriguez-Valeron N."/>
            <person name="Garcia M.O."/>
            <person name="Vasquez D.P."/>
            <person name="Damayanti I."/>
            <person name="Sorensen P.M."/>
            <person name="Baidoo E.E."/>
            <person name="De Carvalho A.C."/>
            <person name="Riley R."/>
            <person name="Lipzen A."/>
            <person name="He G."/>
            <person name="Yan M."/>
            <person name="Haridas S."/>
            <person name="Daum C."/>
            <person name="Yoshinaga Y."/>
            <person name="Ng V."/>
            <person name="Grigoriev I.V."/>
            <person name="Munk R."/>
            <person name="Nuraida L."/>
            <person name="Wijaya C.H."/>
            <person name="Morales P.-C."/>
            <person name="Keasling J.D."/>
        </authorList>
    </citation>
    <scope>NUCLEOTIDE SEQUENCE [LARGE SCALE GENOMIC DNA]</scope>
    <source>
        <strain evidence="2 3">FGSC 2613</strain>
    </source>
</reference>
<comment type="caution">
    <text evidence="2">The sequence shown here is derived from an EMBL/GenBank/DDBJ whole genome shotgun (WGS) entry which is preliminary data.</text>
</comment>
<proteinExistence type="predicted"/>
<protein>
    <submittedName>
        <fullName evidence="2">Uncharacterized protein</fullName>
    </submittedName>
</protein>
<gene>
    <name evidence="2" type="ORF">QR685DRAFT_303058</name>
</gene>
<keyword evidence="3" id="KW-1185">Reference proteome</keyword>
<evidence type="ECO:0000256" key="1">
    <source>
        <dbReference type="SAM" id="MobiDB-lite"/>
    </source>
</evidence>
<evidence type="ECO:0000313" key="3">
    <source>
        <dbReference type="Proteomes" id="UP001451303"/>
    </source>
</evidence>
<feature type="region of interest" description="Disordered" evidence="1">
    <location>
        <begin position="1"/>
        <end position="21"/>
    </location>
</feature>
<feature type="non-terminal residue" evidence="2">
    <location>
        <position position="1"/>
    </location>
</feature>